<feature type="active site" description="Proton acceptor" evidence="9">
    <location>
        <position position="465"/>
    </location>
</feature>
<gene>
    <name evidence="12" type="ORF">EXE30_08545</name>
</gene>
<keyword evidence="5 9" id="KW-0442">Lipid degradation</keyword>
<feature type="active site" description="Nucleophile" evidence="9">
    <location>
        <position position="351"/>
    </location>
</feature>
<dbReference type="GO" id="GO:0046470">
    <property type="term" value="P:phosphatidylcholine metabolic process"/>
    <property type="evidence" value="ECO:0007669"/>
    <property type="project" value="InterPro"/>
</dbReference>
<comment type="subcellular location">
    <subcellularLocation>
        <location evidence="1">Membrane</location>
    </subcellularLocation>
</comment>
<dbReference type="EMBL" id="SGIM01000006">
    <property type="protein sequence ID" value="RZF52611.1"/>
    <property type="molecule type" value="Genomic_DNA"/>
</dbReference>
<keyword evidence="8" id="KW-0472">Membrane</keyword>
<evidence type="ECO:0000256" key="4">
    <source>
        <dbReference type="ARBA" id="ARBA00022801"/>
    </source>
</evidence>
<evidence type="ECO:0000256" key="2">
    <source>
        <dbReference type="ARBA" id="ARBA00006636"/>
    </source>
</evidence>
<name>A0A4Q6X8W8_9GAMM</name>
<dbReference type="PROSITE" id="PS51635">
    <property type="entry name" value="PNPLA"/>
    <property type="match status" value="1"/>
</dbReference>
<keyword evidence="4 9" id="KW-0378">Hydrolase</keyword>
<feature type="short sequence motif" description="GXGXXG" evidence="9">
    <location>
        <begin position="322"/>
        <end position="327"/>
    </location>
</feature>
<sequence length="596" mass="66467">MDIIKTLSKVSVFAELEAATLSVIASYGHILHLQTGQMLYQLDDIADHVYIIAYGRVKLTTASGLSTYLGRHEIVGEIGNISKQPHHGTVHAIRDTTLFAIPQQPFLDFIHQYPKVLLALTRLIIARTQPELQHTHAMSHNRTLSVVPVASQIPAIHLAEQLTEHLQRWPHVRLVTAAHVDALFGFGFSQTALDYGADDLKLRQWLANLEEKHCYVLYAAHTHDDEWSKRCLHQADRILILAEANHPPVQTQLVEVLNQYDWQSPIELVLLRSEGDPSPHTLSWKQLYHARAHYFIHPWAQADISAVARQISSQGLGLVLGGGGARGFAHIGLIRALEQLHIPIDIVGGTSMGAFVAALVACGFDSVEMTHIAYETFVARNYLNDYTMPKVSLIRGQRFHTRLQAIFGHRRIEELKRTYYCISTNLSTGQAVIHDQGELATWVGTSMSVPGVAPPVAWHENLLCDGGIINNLPTDVMQNLERGVIIASNVSLNDDIRIPGIGLNEPDQSALLNWNKLIKDKLLPAPRLAEILMRTATLASDTMIQAAAIERANLHIRMPIEGIAMFDWHKLDELVERGYEHALATLLPIRDTLPYS</sequence>
<dbReference type="SUPFAM" id="SSF51206">
    <property type="entry name" value="cAMP-binding domain-like"/>
    <property type="match status" value="1"/>
</dbReference>
<proteinExistence type="inferred from homology"/>
<evidence type="ECO:0000256" key="5">
    <source>
        <dbReference type="ARBA" id="ARBA00022963"/>
    </source>
</evidence>
<dbReference type="RefSeq" id="WP_130162017.1">
    <property type="nucleotide sequence ID" value="NZ_SGIM01000006.1"/>
</dbReference>
<dbReference type="Pfam" id="PF01734">
    <property type="entry name" value="Patatin"/>
    <property type="match status" value="1"/>
</dbReference>
<feature type="domain" description="Cyclic nucleotide-binding" evidence="10">
    <location>
        <begin position="12"/>
        <end position="110"/>
    </location>
</feature>
<dbReference type="Pfam" id="PF00027">
    <property type="entry name" value="cNMP_binding"/>
    <property type="match status" value="1"/>
</dbReference>
<dbReference type="InterPro" id="IPR014710">
    <property type="entry name" value="RmlC-like_jellyroll"/>
</dbReference>
<dbReference type="InterPro" id="IPR002641">
    <property type="entry name" value="PNPLA_dom"/>
</dbReference>
<dbReference type="InterPro" id="IPR000595">
    <property type="entry name" value="cNMP-bd_dom"/>
</dbReference>
<dbReference type="SUPFAM" id="SSF52151">
    <property type="entry name" value="FabD/lysophospholipase-like"/>
    <property type="match status" value="1"/>
</dbReference>
<evidence type="ECO:0000256" key="7">
    <source>
        <dbReference type="ARBA" id="ARBA00023098"/>
    </source>
</evidence>
<feature type="domain" description="PNPLA" evidence="11">
    <location>
        <begin position="318"/>
        <end position="478"/>
    </location>
</feature>
<dbReference type="Proteomes" id="UP000292110">
    <property type="component" value="Unassembled WGS sequence"/>
</dbReference>
<feature type="short sequence motif" description="GXSXG" evidence="9">
    <location>
        <begin position="349"/>
        <end position="353"/>
    </location>
</feature>
<dbReference type="PROSITE" id="PS50042">
    <property type="entry name" value="CNMP_BINDING_3"/>
    <property type="match status" value="1"/>
</dbReference>
<dbReference type="GO" id="GO:0016042">
    <property type="term" value="P:lipid catabolic process"/>
    <property type="evidence" value="ECO:0007669"/>
    <property type="project" value="UniProtKB-UniRule"/>
</dbReference>
<dbReference type="AlphaFoldDB" id="A0A4Q6X8W8"/>
<dbReference type="InterPro" id="IPR016035">
    <property type="entry name" value="Acyl_Trfase/lysoPLipase"/>
</dbReference>
<dbReference type="CDD" id="cd07205">
    <property type="entry name" value="Pat_PNPLA6_PNPLA7_NTE1_like"/>
    <property type="match status" value="1"/>
</dbReference>
<comment type="caution">
    <text evidence="12">The sequence shown here is derived from an EMBL/GenBank/DDBJ whole genome shotgun (WGS) entry which is preliminary data.</text>
</comment>
<dbReference type="InterPro" id="IPR018490">
    <property type="entry name" value="cNMP-bd_dom_sf"/>
</dbReference>
<dbReference type="InterPro" id="IPR001423">
    <property type="entry name" value="LysoPLipase_patatin_CS"/>
</dbReference>
<dbReference type="PROSITE" id="PS01237">
    <property type="entry name" value="UPF0028"/>
    <property type="match status" value="1"/>
</dbReference>
<evidence type="ECO:0000256" key="6">
    <source>
        <dbReference type="ARBA" id="ARBA00022989"/>
    </source>
</evidence>
<feature type="short sequence motif" description="DGA/G" evidence="9">
    <location>
        <begin position="465"/>
        <end position="467"/>
    </location>
</feature>
<dbReference type="Gene3D" id="3.40.1090.10">
    <property type="entry name" value="Cytosolic phospholipase A2 catalytic domain"/>
    <property type="match status" value="2"/>
</dbReference>
<dbReference type="PANTHER" id="PTHR14226">
    <property type="entry name" value="NEUROPATHY TARGET ESTERASE/SWISS CHEESE D.MELANOGASTER"/>
    <property type="match status" value="1"/>
</dbReference>
<evidence type="ECO:0000313" key="13">
    <source>
        <dbReference type="Proteomes" id="UP000292110"/>
    </source>
</evidence>
<keyword evidence="7 9" id="KW-0443">Lipid metabolism</keyword>
<evidence type="ECO:0000256" key="3">
    <source>
        <dbReference type="ARBA" id="ARBA00022692"/>
    </source>
</evidence>
<dbReference type="PANTHER" id="PTHR14226:SF29">
    <property type="entry name" value="NEUROPATHY TARGET ESTERASE SWS"/>
    <property type="match status" value="1"/>
</dbReference>
<dbReference type="SMART" id="SM00100">
    <property type="entry name" value="cNMP"/>
    <property type="match status" value="1"/>
</dbReference>
<dbReference type="InterPro" id="IPR050301">
    <property type="entry name" value="NTE"/>
</dbReference>
<evidence type="ECO:0000256" key="1">
    <source>
        <dbReference type="ARBA" id="ARBA00004370"/>
    </source>
</evidence>
<accession>A0A4Q6X8W8</accession>
<dbReference type="GO" id="GO:0016020">
    <property type="term" value="C:membrane"/>
    <property type="evidence" value="ECO:0007669"/>
    <property type="project" value="UniProtKB-SubCell"/>
</dbReference>
<dbReference type="InterPro" id="IPR056556">
    <property type="entry name" value="NTE1_P-loop_dom"/>
</dbReference>
<evidence type="ECO:0000259" key="10">
    <source>
        <dbReference type="PROSITE" id="PS50042"/>
    </source>
</evidence>
<comment type="similarity">
    <text evidence="2">Belongs to the NTE family.</text>
</comment>
<keyword evidence="6" id="KW-1133">Transmembrane helix</keyword>
<dbReference type="Pfam" id="PF24179">
    <property type="entry name" value="NTE_Ploop"/>
    <property type="match status" value="1"/>
</dbReference>
<reference evidence="12 13" key="1">
    <citation type="submission" date="2019-02" db="EMBL/GenBank/DDBJ databases">
        <title>The draft genome of Acinetobacter halotolerans strain JCM 31009.</title>
        <authorList>
            <person name="Qin J."/>
            <person name="Feng Y."/>
            <person name="Nemec A."/>
            <person name="Zong Z."/>
        </authorList>
    </citation>
    <scope>NUCLEOTIDE SEQUENCE [LARGE SCALE GENOMIC DNA]</scope>
    <source>
        <strain evidence="12 13">JCM 31009</strain>
    </source>
</reference>
<dbReference type="CDD" id="cd00038">
    <property type="entry name" value="CAP_ED"/>
    <property type="match status" value="1"/>
</dbReference>
<evidence type="ECO:0000259" key="11">
    <source>
        <dbReference type="PROSITE" id="PS51635"/>
    </source>
</evidence>
<keyword evidence="3" id="KW-0812">Transmembrane</keyword>
<evidence type="ECO:0000313" key="12">
    <source>
        <dbReference type="EMBL" id="RZF52611.1"/>
    </source>
</evidence>
<dbReference type="GO" id="GO:0004622">
    <property type="term" value="F:phosphatidylcholine lysophospholipase activity"/>
    <property type="evidence" value="ECO:0007669"/>
    <property type="project" value="InterPro"/>
</dbReference>
<protein>
    <submittedName>
        <fullName evidence="12">Cyclic nucleotide-binding domain-containing protein</fullName>
    </submittedName>
</protein>
<keyword evidence="13" id="KW-1185">Reference proteome</keyword>
<dbReference type="Gene3D" id="2.60.120.10">
    <property type="entry name" value="Jelly Rolls"/>
    <property type="match status" value="1"/>
</dbReference>
<evidence type="ECO:0000256" key="8">
    <source>
        <dbReference type="ARBA" id="ARBA00023136"/>
    </source>
</evidence>
<organism evidence="12 13">
    <name type="scientific">Acinetobacter halotolerans</name>
    <dbReference type="NCBI Taxonomy" id="1752076"/>
    <lineage>
        <taxon>Bacteria</taxon>
        <taxon>Pseudomonadati</taxon>
        <taxon>Pseudomonadota</taxon>
        <taxon>Gammaproteobacteria</taxon>
        <taxon>Moraxellales</taxon>
        <taxon>Moraxellaceae</taxon>
        <taxon>Acinetobacter</taxon>
    </lineage>
</organism>
<evidence type="ECO:0000256" key="9">
    <source>
        <dbReference type="PROSITE-ProRule" id="PRU01161"/>
    </source>
</evidence>